<dbReference type="InterPro" id="IPR029068">
    <property type="entry name" value="Glyas_Bleomycin-R_OHBP_Dase"/>
</dbReference>
<proteinExistence type="predicted"/>
<comment type="caution">
    <text evidence="2">The sequence shown here is derived from an EMBL/GenBank/DDBJ whole genome shotgun (WGS) entry which is preliminary data.</text>
</comment>
<sequence>MPIKSGRLDRMTTSFTLTFDCAAPGRMAAFWCEALGYVPAGPPAGFDSWEQWLRAFAVPEEEWDDGAAIEDPSGTGPRISFLKVPEPKTAKNRVHLDVQAGGGRAVPWETRWPRVRATADRLIAAGATVLTEAELDGHLDHIVLADPEGNEFCVV</sequence>
<dbReference type="EMBL" id="BAAARV010000081">
    <property type="protein sequence ID" value="GAA2376719.1"/>
    <property type="molecule type" value="Genomic_DNA"/>
</dbReference>
<reference evidence="3" key="1">
    <citation type="journal article" date="2019" name="Int. J. Syst. Evol. Microbiol.">
        <title>The Global Catalogue of Microorganisms (GCM) 10K type strain sequencing project: providing services to taxonomists for standard genome sequencing and annotation.</title>
        <authorList>
            <consortium name="The Broad Institute Genomics Platform"/>
            <consortium name="The Broad Institute Genome Sequencing Center for Infectious Disease"/>
            <person name="Wu L."/>
            <person name="Ma J."/>
        </authorList>
    </citation>
    <scope>NUCLEOTIDE SEQUENCE [LARGE SCALE GENOMIC DNA]</scope>
    <source>
        <strain evidence="3">JCM 3272</strain>
    </source>
</reference>
<organism evidence="2 3">
    <name type="scientific">Dactylosporangium salmoneum</name>
    <dbReference type="NCBI Taxonomy" id="53361"/>
    <lineage>
        <taxon>Bacteria</taxon>
        <taxon>Bacillati</taxon>
        <taxon>Actinomycetota</taxon>
        <taxon>Actinomycetes</taxon>
        <taxon>Micromonosporales</taxon>
        <taxon>Micromonosporaceae</taxon>
        <taxon>Dactylosporangium</taxon>
    </lineage>
</organism>
<dbReference type="Proteomes" id="UP001501444">
    <property type="component" value="Unassembled WGS sequence"/>
</dbReference>
<gene>
    <name evidence="2" type="ORF">GCM10010170_081000</name>
</gene>
<accession>A0ABP5UF38</accession>
<dbReference type="PANTHER" id="PTHR35908:SF1">
    <property type="entry name" value="CONSERVED PROTEIN"/>
    <property type="match status" value="1"/>
</dbReference>
<feature type="domain" description="Glyoxalase-like" evidence="1">
    <location>
        <begin position="17"/>
        <end position="155"/>
    </location>
</feature>
<dbReference type="Pfam" id="PF18029">
    <property type="entry name" value="Glyoxalase_6"/>
    <property type="match status" value="1"/>
</dbReference>
<protein>
    <submittedName>
        <fullName evidence="2">VOC family protein</fullName>
    </submittedName>
</protein>
<evidence type="ECO:0000313" key="2">
    <source>
        <dbReference type="EMBL" id="GAA2376719.1"/>
    </source>
</evidence>
<evidence type="ECO:0000313" key="3">
    <source>
        <dbReference type="Proteomes" id="UP001501444"/>
    </source>
</evidence>
<evidence type="ECO:0000259" key="1">
    <source>
        <dbReference type="Pfam" id="PF18029"/>
    </source>
</evidence>
<dbReference type="PANTHER" id="PTHR35908">
    <property type="entry name" value="HYPOTHETICAL FUSION PROTEIN"/>
    <property type="match status" value="1"/>
</dbReference>
<name>A0ABP5UF38_9ACTN</name>
<dbReference type="SUPFAM" id="SSF54593">
    <property type="entry name" value="Glyoxalase/Bleomycin resistance protein/Dihydroxybiphenyl dioxygenase"/>
    <property type="match status" value="1"/>
</dbReference>
<keyword evidence="3" id="KW-1185">Reference proteome</keyword>
<dbReference type="Gene3D" id="3.10.180.10">
    <property type="entry name" value="2,3-Dihydroxybiphenyl 1,2-Dioxygenase, domain 1"/>
    <property type="match status" value="1"/>
</dbReference>
<dbReference type="InterPro" id="IPR041581">
    <property type="entry name" value="Glyoxalase_6"/>
</dbReference>